<reference evidence="3 4" key="1">
    <citation type="submission" date="2018-04" db="EMBL/GenBank/DDBJ databases">
        <title>Genomic Encyclopedia of Type Strains, Phase IV (KMG-IV): sequencing the most valuable type-strain genomes for metagenomic binning, comparative biology and taxonomic classification.</title>
        <authorList>
            <person name="Goeker M."/>
        </authorList>
    </citation>
    <scope>NUCLEOTIDE SEQUENCE [LARGE SCALE GENOMIC DNA]</scope>
    <source>
        <strain evidence="3 4">DSM 28520</strain>
    </source>
</reference>
<keyword evidence="1" id="KW-0472">Membrane</keyword>
<gene>
    <name evidence="3" type="ORF">C7382_10422</name>
</gene>
<feature type="transmembrane region" description="Helical" evidence="1">
    <location>
        <begin position="31"/>
        <end position="49"/>
    </location>
</feature>
<dbReference type="PROSITE" id="PS51178">
    <property type="entry name" value="PASTA"/>
    <property type="match status" value="2"/>
</dbReference>
<proteinExistence type="predicted"/>
<organism evidence="3 4">
    <name type="scientific">Porphyromonas loveana</name>
    <dbReference type="NCBI Taxonomy" id="1884669"/>
    <lineage>
        <taxon>Bacteria</taxon>
        <taxon>Pseudomonadati</taxon>
        <taxon>Bacteroidota</taxon>
        <taxon>Bacteroidia</taxon>
        <taxon>Bacteroidales</taxon>
        <taxon>Porphyromonadaceae</taxon>
        <taxon>Porphyromonas</taxon>
    </lineage>
</organism>
<dbReference type="Pfam" id="PF03793">
    <property type="entry name" value="PASTA"/>
    <property type="match status" value="1"/>
</dbReference>
<dbReference type="InterPro" id="IPR005543">
    <property type="entry name" value="PASTA_dom"/>
</dbReference>
<dbReference type="SMART" id="SM00740">
    <property type="entry name" value="PASTA"/>
    <property type="match status" value="2"/>
</dbReference>
<evidence type="ECO:0000259" key="2">
    <source>
        <dbReference type="PROSITE" id="PS51178"/>
    </source>
</evidence>
<dbReference type="CDD" id="cd06577">
    <property type="entry name" value="PASTA_pknB"/>
    <property type="match status" value="1"/>
</dbReference>
<keyword evidence="4" id="KW-1185">Reference proteome</keyword>
<comment type="caution">
    <text evidence="3">The sequence shown here is derived from an EMBL/GenBank/DDBJ whole genome shotgun (WGS) entry which is preliminary data.</text>
</comment>
<feature type="domain" description="PASTA" evidence="2">
    <location>
        <begin position="93"/>
        <end position="160"/>
    </location>
</feature>
<dbReference type="EMBL" id="QEKY01000004">
    <property type="protein sequence ID" value="PVZ12715.1"/>
    <property type="molecule type" value="Genomic_DNA"/>
</dbReference>
<feature type="transmembrane region" description="Helical" evidence="1">
    <location>
        <begin position="69"/>
        <end position="90"/>
    </location>
</feature>
<feature type="domain" description="PASTA" evidence="2">
    <location>
        <begin position="162"/>
        <end position="233"/>
    </location>
</feature>
<accession>A0A2U1FKJ0</accession>
<keyword evidence="1" id="KW-0812">Transmembrane</keyword>
<dbReference type="Gene3D" id="3.30.10.20">
    <property type="match status" value="1"/>
</dbReference>
<evidence type="ECO:0000313" key="4">
    <source>
        <dbReference type="Proteomes" id="UP000245462"/>
    </source>
</evidence>
<evidence type="ECO:0000256" key="1">
    <source>
        <dbReference type="SAM" id="Phobius"/>
    </source>
</evidence>
<dbReference type="SUPFAM" id="SSF54184">
    <property type="entry name" value="Penicillin-binding protein 2x (pbp-2x), c-terminal domain"/>
    <property type="match status" value="1"/>
</dbReference>
<keyword evidence="1" id="KW-1133">Transmembrane helix</keyword>
<dbReference type="Proteomes" id="UP000245462">
    <property type="component" value="Unassembled WGS sequence"/>
</dbReference>
<protein>
    <submittedName>
        <fullName evidence="3">PASTA domain-containing protein</fullName>
    </submittedName>
</protein>
<evidence type="ECO:0000313" key="3">
    <source>
        <dbReference type="EMBL" id="PVZ12715.1"/>
    </source>
</evidence>
<dbReference type="AlphaFoldDB" id="A0A2U1FKJ0"/>
<sequence length="271" mass="30077">MTREILILSTSSPFVFYHSEAEVGGEMRVASFLGLEVFYVLWLCFRTSITRIDMQLKNFYRKHPIISTLLLVIAASIFIFVGTMFALDIYTRHNSSIIMPELRGKGLKEAERLLAEHDLRYEIVDSVYDASLAPGVVVEMVPSSGNTVKPGRIIFLSITARDARKGIIPDLKDMSGRQAMAVLKGLGFERITERYVSGDYVNLADGVELADGRSVPAGTRLPITTPLVLRIVNGYGPLLGDSLLIDESTPYGAQADSLGEKNEDEHSESWW</sequence>
<name>A0A2U1FKJ0_9PORP</name>